<dbReference type="Proteomes" id="UP000317638">
    <property type="component" value="Unassembled WGS sequence"/>
</dbReference>
<dbReference type="EMBL" id="VKKG01000004">
    <property type="protein sequence ID" value="TRY17820.1"/>
    <property type="molecule type" value="Genomic_DNA"/>
</dbReference>
<dbReference type="RefSeq" id="WP_143938560.1">
    <property type="nucleotide sequence ID" value="NZ_VKKG01000004.1"/>
</dbReference>
<protein>
    <submittedName>
        <fullName evidence="1">Uncharacterized protein</fullName>
    </submittedName>
</protein>
<evidence type="ECO:0000313" key="1">
    <source>
        <dbReference type="EMBL" id="TRY17820.1"/>
    </source>
</evidence>
<gene>
    <name evidence="1" type="ORF">FOJ82_11165</name>
</gene>
<comment type="caution">
    <text evidence="1">The sequence shown here is derived from an EMBL/GenBank/DDBJ whole genome shotgun (WGS) entry which is preliminary data.</text>
</comment>
<keyword evidence="2" id="KW-1185">Reference proteome</keyword>
<accession>A0A553JZE4</accession>
<sequence>MTVGITIVLAAFVIPKLTMPDVPTLAGYNGKAQTARAYDELGPYDTNGLGYMGMTETQQVVAAGDYLRFFRTNASGNDAFISTSEAKRFRQELLAAAEVWGYDDLGACASLAYSNFR</sequence>
<proteinExistence type="predicted"/>
<organism evidence="1 2">
    <name type="scientific">Tessaracoccus rhinocerotis</name>
    <dbReference type="NCBI Taxonomy" id="1689449"/>
    <lineage>
        <taxon>Bacteria</taxon>
        <taxon>Bacillati</taxon>
        <taxon>Actinomycetota</taxon>
        <taxon>Actinomycetes</taxon>
        <taxon>Propionibacteriales</taxon>
        <taxon>Propionibacteriaceae</taxon>
        <taxon>Tessaracoccus</taxon>
    </lineage>
</organism>
<reference evidence="1 2" key="1">
    <citation type="submission" date="2019-07" db="EMBL/GenBank/DDBJ databases">
        <authorList>
            <person name="Zhou L.-Y."/>
        </authorList>
    </citation>
    <scope>NUCLEOTIDE SEQUENCE [LARGE SCALE GENOMIC DNA]</scope>
    <source>
        <strain evidence="1 2">YIM 101269</strain>
    </source>
</reference>
<evidence type="ECO:0000313" key="2">
    <source>
        <dbReference type="Proteomes" id="UP000317638"/>
    </source>
</evidence>
<name>A0A553JZE4_9ACTN</name>
<dbReference type="AlphaFoldDB" id="A0A553JZE4"/>